<evidence type="ECO:0000259" key="1">
    <source>
        <dbReference type="PROSITE" id="PS50943"/>
    </source>
</evidence>
<evidence type="ECO:0000313" key="2">
    <source>
        <dbReference type="EMBL" id="KTD44126.1"/>
    </source>
</evidence>
<dbReference type="RefSeq" id="WP_058475073.1">
    <property type="nucleotide sequence ID" value="NZ_CAAAIL010000017.1"/>
</dbReference>
<sequence>MITNESKEALAYLESLIGKKPTLGDHLLAIRQGEEMTQAAFAKQLGVSRHYLCDIEHNRRYVSPKAAAEFADKLGYSSKQFVRLCLQDMLNREGLDLLVDIQSAA</sequence>
<dbReference type="AlphaFoldDB" id="A0A378P8G1"/>
<name>A0A378P8G1_9GAMM</name>
<dbReference type="Proteomes" id="UP000254230">
    <property type="component" value="Unassembled WGS sequence"/>
</dbReference>
<dbReference type="GO" id="GO:0003677">
    <property type="term" value="F:DNA binding"/>
    <property type="evidence" value="ECO:0007669"/>
    <property type="project" value="InterPro"/>
</dbReference>
<keyword evidence="4" id="KW-1185">Reference proteome</keyword>
<gene>
    <name evidence="2" type="ORF">Lqua_2946</name>
    <name evidence="3" type="ORF">NCTC12376_03363</name>
</gene>
<proteinExistence type="predicted"/>
<protein>
    <submittedName>
        <fullName evidence="3">Predicted transcriptional regulator</fullName>
    </submittedName>
</protein>
<dbReference type="PROSITE" id="PS50943">
    <property type="entry name" value="HTH_CROC1"/>
    <property type="match status" value="1"/>
</dbReference>
<reference evidence="2 4" key="1">
    <citation type="submission" date="2015-11" db="EMBL/GenBank/DDBJ databases">
        <title>Genomic analysis of 38 Legionella species identifies large and diverse effector repertoires.</title>
        <authorList>
            <person name="Burstein D."/>
            <person name="Amaro F."/>
            <person name="Zusman T."/>
            <person name="Lifshitz Z."/>
            <person name="Cohen O."/>
            <person name="Gilbert J.A."/>
            <person name="Pupko T."/>
            <person name="Shuman H.A."/>
            <person name="Segal G."/>
        </authorList>
    </citation>
    <scope>NUCLEOTIDE SEQUENCE [LARGE SCALE GENOMIC DNA]</scope>
    <source>
        <strain evidence="2 4">ATCC 49507</strain>
    </source>
</reference>
<dbReference type="SMART" id="SM00530">
    <property type="entry name" value="HTH_XRE"/>
    <property type="match status" value="1"/>
</dbReference>
<reference evidence="3 5" key="2">
    <citation type="submission" date="2018-06" db="EMBL/GenBank/DDBJ databases">
        <authorList>
            <consortium name="Pathogen Informatics"/>
            <person name="Doyle S."/>
        </authorList>
    </citation>
    <scope>NUCLEOTIDE SEQUENCE [LARGE SCALE GENOMIC DNA]</scope>
    <source>
        <strain evidence="3 5">NCTC12376</strain>
    </source>
</reference>
<dbReference type="Gene3D" id="1.10.260.40">
    <property type="entry name" value="lambda repressor-like DNA-binding domains"/>
    <property type="match status" value="1"/>
</dbReference>
<evidence type="ECO:0000313" key="4">
    <source>
        <dbReference type="Proteomes" id="UP000054639"/>
    </source>
</evidence>
<dbReference type="CDD" id="cd00093">
    <property type="entry name" value="HTH_XRE"/>
    <property type="match status" value="1"/>
</dbReference>
<dbReference type="STRING" id="45072.Lqua_2946"/>
<dbReference type="InterPro" id="IPR010982">
    <property type="entry name" value="Lambda_DNA-bd_dom_sf"/>
</dbReference>
<dbReference type="EMBL" id="LNYR01000043">
    <property type="protein sequence ID" value="KTD44126.1"/>
    <property type="molecule type" value="Genomic_DNA"/>
</dbReference>
<dbReference type="InterPro" id="IPR001387">
    <property type="entry name" value="Cro/C1-type_HTH"/>
</dbReference>
<accession>A0A378P8G1</accession>
<evidence type="ECO:0000313" key="3">
    <source>
        <dbReference type="EMBL" id="STY82898.1"/>
    </source>
</evidence>
<dbReference type="Pfam" id="PF01381">
    <property type="entry name" value="HTH_3"/>
    <property type="match status" value="1"/>
</dbReference>
<feature type="domain" description="HTH cro/C1-type" evidence="1">
    <location>
        <begin position="27"/>
        <end position="81"/>
    </location>
</feature>
<organism evidence="3 5">
    <name type="scientific">Legionella quateirensis</name>
    <dbReference type="NCBI Taxonomy" id="45072"/>
    <lineage>
        <taxon>Bacteria</taxon>
        <taxon>Pseudomonadati</taxon>
        <taxon>Pseudomonadota</taxon>
        <taxon>Gammaproteobacteria</taxon>
        <taxon>Legionellales</taxon>
        <taxon>Legionellaceae</taxon>
        <taxon>Legionella</taxon>
    </lineage>
</organism>
<evidence type="ECO:0000313" key="5">
    <source>
        <dbReference type="Proteomes" id="UP000254230"/>
    </source>
</evidence>
<dbReference type="SUPFAM" id="SSF47413">
    <property type="entry name" value="lambda repressor-like DNA-binding domains"/>
    <property type="match status" value="1"/>
</dbReference>
<dbReference type="EMBL" id="UGOW01000002">
    <property type="protein sequence ID" value="STY82898.1"/>
    <property type="molecule type" value="Genomic_DNA"/>
</dbReference>
<dbReference type="Proteomes" id="UP000054639">
    <property type="component" value="Unassembled WGS sequence"/>
</dbReference>
<dbReference type="OrthoDB" id="5645441at2"/>